<name>A0A481YQJ9_9VIRU</name>
<dbReference type="EMBL" id="MK500327">
    <property type="protein sequence ID" value="QBK85462.1"/>
    <property type="molecule type" value="Genomic_DNA"/>
</dbReference>
<evidence type="ECO:0000313" key="1">
    <source>
        <dbReference type="EMBL" id="QBK85462.1"/>
    </source>
</evidence>
<protein>
    <submittedName>
        <fullName evidence="1">Uncharacterized protein</fullName>
    </submittedName>
</protein>
<organism evidence="1">
    <name type="scientific">Marseillevirus LCMAC101</name>
    <dbReference type="NCBI Taxonomy" id="2506602"/>
    <lineage>
        <taxon>Viruses</taxon>
        <taxon>Varidnaviria</taxon>
        <taxon>Bamfordvirae</taxon>
        <taxon>Nucleocytoviricota</taxon>
        <taxon>Megaviricetes</taxon>
        <taxon>Pimascovirales</taxon>
        <taxon>Pimascovirales incertae sedis</taxon>
        <taxon>Marseilleviridae</taxon>
    </lineage>
</organism>
<accession>A0A481YQJ9</accession>
<reference evidence="1" key="1">
    <citation type="journal article" date="2019" name="MBio">
        <title>Virus Genomes from Deep Sea Sediments Expand the Ocean Megavirome and Support Independent Origins of Viral Gigantism.</title>
        <authorList>
            <person name="Backstrom D."/>
            <person name="Yutin N."/>
            <person name="Jorgensen S.L."/>
            <person name="Dharamshi J."/>
            <person name="Homa F."/>
            <person name="Zaremba-Niedwiedzka K."/>
            <person name="Spang A."/>
            <person name="Wolf Y.I."/>
            <person name="Koonin E.V."/>
            <person name="Ettema T.J."/>
        </authorList>
    </citation>
    <scope>NUCLEOTIDE SEQUENCE</scope>
</reference>
<gene>
    <name evidence="1" type="ORF">LCMAC101_00490</name>
</gene>
<sequence>MRKMMFQLVYKGMFVSFYFRMEPIDSLKNKDCYAVRQSQLISILRNAIASSLNDAITSSLDDTMNDALKNIISQKNPPFTEFECRRMKLPQLKYEVQIRKLRIVGTGKGGAAKKIDYINALLGRQIVGKVVRSLDHE</sequence>
<proteinExistence type="predicted"/>